<keyword evidence="3" id="KW-0378">Hydrolase</keyword>
<dbReference type="Proteomes" id="UP000536179">
    <property type="component" value="Unassembled WGS sequence"/>
</dbReference>
<dbReference type="PANTHER" id="PTHR22946:SF8">
    <property type="entry name" value="ACETYL XYLAN ESTERASE DOMAIN-CONTAINING PROTEIN"/>
    <property type="match status" value="1"/>
</dbReference>
<dbReference type="InterPro" id="IPR029058">
    <property type="entry name" value="AB_hydrolase_fold"/>
</dbReference>
<feature type="domain" description="4-O-methyl-glucuronoyl methylesterase-like" evidence="5">
    <location>
        <begin position="110"/>
        <end position="160"/>
    </location>
</feature>
<dbReference type="GO" id="GO:0052689">
    <property type="term" value="F:carboxylic ester hydrolase activity"/>
    <property type="evidence" value="ECO:0007669"/>
    <property type="project" value="UniProtKB-KW"/>
</dbReference>
<dbReference type="RefSeq" id="WP_221224935.1">
    <property type="nucleotide sequence ID" value="NZ_JACHXU010000004.1"/>
</dbReference>
<dbReference type="EMBL" id="JACHXU010000004">
    <property type="protein sequence ID" value="MBB3205742.1"/>
    <property type="molecule type" value="Genomic_DNA"/>
</dbReference>
<dbReference type="SUPFAM" id="SSF53474">
    <property type="entry name" value="alpha/beta-Hydrolases"/>
    <property type="match status" value="1"/>
</dbReference>
<proteinExistence type="predicted"/>
<name>A0A7W5DY46_9BACT</name>
<keyword evidence="1" id="KW-0719">Serine esterase</keyword>
<evidence type="ECO:0000313" key="7">
    <source>
        <dbReference type="Proteomes" id="UP000536179"/>
    </source>
</evidence>
<evidence type="ECO:0000313" key="6">
    <source>
        <dbReference type="EMBL" id="MBB3205742.1"/>
    </source>
</evidence>
<comment type="caution">
    <text evidence="6">The sequence shown here is derived from an EMBL/GenBank/DDBJ whole genome shotgun (WGS) entry which is preliminary data.</text>
</comment>
<keyword evidence="7" id="KW-1185">Reference proteome</keyword>
<evidence type="ECO:0000256" key="3">
    <source>
        <dbReference type="ARBA" id="ARBA00022801"/>
    </source>
</evidence>
<sequence>MRTPLNAIAKNRRSYDQYTVESIAFESVPGFFVYGSLYRPVNGPAKQAGVLCPHGHWKGVSGGRFRSDHQHRCATLARMGATVFSYDMIGFGDSEFLGWDHQHPQVFQLQTWASIRAVDFLESLGDIDSERIAVTGASSGGSQAFLLTAVDDRIRVSVPVAMVSAHFFGGCDCESGCPIHLTPDLETNNVEIASACAPRPMLLVSVGGDWSKNTPEVEFPYVKHVYELFGSDSLVENSHFPDEGHDYGPSKRQAVYEFLVKHLDLDSSNVLDSKSGLFDETTNTIESTETMRVFADASELPEHALPPGSLIGLERSSEASGKENSSLSPSN</sequence>
<feature type="region of interest" description="Disordered" evidence="4">
    <location>
        <begin position="299"/>
        <end position="331"/>
    </location>
</feature>
<dbReference type="InterPro" id="IPR054579">
    <property type="entry name" value="GCE-like_dom"/>
</dbReference>
<accession>A0A7W5DY46</accession>
<evidence type="ECO:0000256" key="1">
    <source>
        <dbReference type="ARBA" id="ARBA00022487"/>
    </source>
</evidence>
<reference evidence="6 7" key="1">
    <citation type="submission" date="2020-08" db="EMBL/GenBank/DDBJ databases">
        <title>Genomic Encyclopedia of Type Strains, Phase III (KMG-III): the genomes of soil and plant-associated and newly described type strains.</title>
        <authorList>
            <person name="Whitman W."/>
        </authorList>
    </citation>
    <scope>NUCLEOTIDE SEQUENCE [LARGE SCALE GENOMIC DNA]</scope>
    <source>
        <strain evidence="6 7">CECT 8075</strain>
    </source>
</reference>
<keyword evidence="2" id="KW-0732">Signal</keyword>
<feature type="compositionally biased region" description="Polar residues" evidence="4">
    <location>
        <begin position="322"/>
        <end position="331"/>
    </location>
</feature>
<evidence type="ECO:0000259" key="5">
    <source>
        <dbReference type="Pfam" id="PF22244"/>
    </source>
</evidence>
<organism evidence="6 7">
    <name type="scientific">Aporhodopirellula rubra</name>
    <dbReference type="NCBI Taxonomy" id="980271"/>
    <lineage>
        <taxon>Bacteria</taxon>
        <taxon>Pseudomonadati</taxon>
        <taxon>Planctomycetota</taxon>
        <taxon>Planctomycetia</taxon>
        <taxon>Pirellulales</taxon>
        <taxon>Pirellulaceae</taxon>
        <taxon>Aporhodopirellula</taxon>
    </lineage>
</organism>
<gene>
    <name evidence="6" type="ORF">FHS27_001546</name>
</gene>
<dbReference type="Pfam" id="PF22244">
    <property type="entry name" value="GCE_fung"/>
    <property type="match status" value="1"/>
</dbReference>
<dbReference type="InterPro" id="IPR050261">
    <property type="entry name" value="FrsA_esterase"/>
</dbReference>
<evidence type="ECO:0000256" key="2">
    <source>
        <dbReference type="ARBA" id="ARBA00022729"/>
    </source>
</evidence>
<evidence type="ECO:0000256" key="4">
    <source>
        <dbReference type="SAM" id="MobiDB-lite"/>
    </source>
</evidence>
<protein>
    <recommendedName>
        <fullName evidence="5">4-O-methyl-glucuronoyl methylesterase-like domain-containing protein</fullName>
    </recommendedName>
</protein>
<dbReference type="PANTHER" id="PTHR22946">
    <property type="entry name" value="DIENELACTONE HYDROLASE DOMAIN-CONTAINING PROTEIN-RELATED"/>
    <property type="match status" value="1"/>
</dbReference>
<dbReference type="AlphaFoldDB" id="A0A7W5DY46"/>
<dbReference type="Gene3D" id="3.40.50.1820">
    <property type="entry name" value="alpha/beta hydrolase"/>
    <property type="match status" value="1"/>
</dbReference>